<feature type="transmembrane region" description="Helical" evidence="1">
    <location>
        <begin position="465"/>
        <end position="492"/>
    </location>
</feature>
<accession>A0ABN9MEG6</accession>
<keyword evidence="1" id="KW-1133">Transmembrane helix</keyword>
<evidence type="ECO:0000313" key="2">
    <source>
        <dbReference type="EMBL" id="CAJ0963945.1"/>
    </source>
</evidence>
<dbReference type="InterPro" id="IPR040346">
    <property type="entry name" value="GEX1/Brambleberry"/>
</dbReference>
<keyword evidence="1" id="KW-0812">Transmembrane</keyword>
<sequence>MIQQLLQLMCLQQLLDMRQKQKLWRNLFVLLRAVRCITAVRCCALNREMSRSVNTRGRHHNMGGAIPDRHAHWTGTDPGYFISFFSCSYRDVSRRHVFLLCFVLCLPAGSGAFFGWFTHKSPSDSSAPQKEAALDPRSLSSAPFEMTTSDEKFLAEAKILELSPLDSCHYKVVSQLRASCTDMSEEDIAKLGVSLFNCQAEVEGRWTYPCTEDMTLAECTSPMDPDTWNAYHIVSNRARSVCYATRQLHFRRRTELTVNTLVSTAMDQLEAMKVLKDGQLELKELTSESLQRVLSSQDHLLTQQEQLQNNQEKMEGSITGNLQLLAEEKALIASGHHLVADMIEGITRNIENVSGHLTAQDAELHKGHKAIMADLAEVRARSRDVYAKIESNLALFLSYQDRSALHYDVLMEKLQRMNRSLSAALYAMEHMHRSVEHRLSYIQGFIIWAGGNLDAISTCVLHGAYFLLLALLMTFLQIPGFSRLVLLLLILLNAVSELNHNTSLGFRSLTALLVCTMIGHWTLLRFICYLVKVRSRKATLTTPKKSPVLHPYVEEDAGFCSSTPEKAEDALLKEKLRKLVDVSHIDDSVLGNETLCKDVSVVASPAHQDWKSQPWMRTPLPSTPAMKLRRLSVSNSVRGHDSPLRTMAPDRTPQRHLGAAFDAMSESISKSPNFSVCSNMSLSSMSPRQFCHAITRAGQPCRNKASGGQEFCRVHAAGQTSYIAPDGLIQALAHLRVLGPLCCTFSVWRRLLQILHFTAPVAPDGIADYCYMDHVDPFSQWVHVNTYCTRMPSVCCISTTLTAAGEEALQKPFRNKRFFRKNPGRGQGKWEDKKNKNKGFIFNKNLNDSKKPPQ</sequence>
<reference evidence="2" key="1">
    <citation type="submission" date="2023-07" db="EMBL/GenBank/DDBJ databases">
        <authorList>
            <person name="Stuckert A."/>
        </authorList>
    </citation>
    <scope>NUCLEOTIDE SEQUENCE</scope>
</reference>
<feature type="transmembrane region" description="Helical" evidence="1">
    <location>
        <begin position="97"/>
        <end position="117"/>
    </location>
</feature>
<dbReference type="PANTHER" id="PTHR33538:SF1">
    <property type="entry name" value="PROTEIN BRAMBLEBERRY"/>
    <property type="match status" value="1"/>
</dbReference>
<keyword evidence="1" id="KW-0472">Membrane</keyword>
<comment type="caution">
    <text evidence="2">The sequence shown here is derived from an EMBL/GenBank/DDBJ whole genome shotgun (WGS) entry which is preliminary data.</text>
</comment>
<organism evidence="2 3">
    <name type="scientific">Ranitomeya imitator</name>
    <name type="common">mimic poison frog</name>
    <dbReference type="NCBI Taxonomy" id="111125"/>
    <lineage>
        <taxon>Eukaryota</taxon>
        <taxon>Metazoa</taxon>
        <taxon>Chordata</taxon>
        <taxon>Craniata</taxon>
        <taxon>Vertebrata</taxon>
        <taxon>Euteleostomi</taxon>
        <taxon>Amphibia</taxon>
        <taxon>Batrachia</taxon>
        <taxon>Anura</taxon>
        <taxon>Neobatrachia</taxon>
        <taxon>Hyloidea</taxon>
        <taxon>Dendrobatidae</taxon>
        <taxon>Dendrobatinae</taxon>
        <taxon>Ranitomeya</taxon>
    </lineage>
</organism>
<evidence type="ECO:0000313" key="3">
    <source>
        <dbReference type="Proteomes" id="UP001176940"/>
    </source>
</evidence>
<name>A0ABN9MEG6_9NEOB</name>
<dbReference type="EMBL" id="CAUEEQ010058751">
    <property type="protein sequence ID" value="CAJ0963945.1"/>
    <property type="molecule type" value="Genomic_DNA"/>
</dbReference>
<feature type="transmembrane region" description="Helical" evidence="1">
    <location>
        <begin position="504"/>
        <end position="524"/>
    </location>
</feature>
<evidence type="ECO:0000256" key="1">
    <source>
        <dbReference type="SAM" id="Phobius"/>
    </source>
</evidence>
<protein>
    <recommendedName>
        <fullName evidence="4">Protein brambleberry</fullName>
    </recommendedName>
</protein>
<proteinExistence type="predicted"/>
<keyword evidence="3" id="KW-1185">Reference proteome</keyword>
<dbReference type="Proteomes" id="UP001176940">
    <property type="component" value="Unassembled WGS sequence"/>
</dbReference>
<gene>
    <name evidence="2" type="ORF">RIMI_LOCUS18878969</name>
</gene>
<dbReference type="PANTHER" id="PTHR33538">
    <property type="entry name" value="PROTEIN GAMETE EXPRESSED 1"/>
    <property type="match status" value="1"/>
</dbReference>
<evidence type="ECO:0008006" key="4">
    <source>
        <dbReference type="Google" id="ProtNLM"/>
    </source>
</evidence>